<dbReference type="GeneID" id="41583227"/>
<dbReference type="Proteomes" id="UP000291213">
    <property type="component" value="Unassembled WGS sequence"/>
</dbReference>
<reference evidence="2 3" key="1">
    <citation type="submission" date="2017-02" db="EMBL/GenBank/DDBJ databases">
        <title>isolation and characterization of a novel temperate virus Aeropyrum globular virus 1 infecting hyperthermophilic archaeon Aeropyrum.</title>
        <authorList>
            <person name="Yumiya M."/>
            <person name="Yoshida T."/>
            <person name="Sako Y."/>
        </authorList>
    </citation>
    <scope>NUCLEOTIDE SEQUENCE [LARGE SCALE GENOMIC DNA]</scope>
    <source>
        <strain evidence="2 3">YK1-12-2013</strain>
    </source>
</reference>
<evidence type="ECO:0000313" key="2">
    <source>
        <dbReference type="EMBL" id="GBF08815.1"/>
    </source>
</evidence>
<dbReference type="OrthoDB" id="40588at2157"/>
<evidence type="ECO:0000313" key="3">
    <source>
        <dbReference type="Proteomes" id="UP000291213"/>
    </source>
</evidence>
<dbReference type="RefSeq" id="WP_131159852.1">
    <property type="nucleotide sequence ID" value="NZ_BDMD01000024.1"/>
</dbReference>
<name>A0A401H8P1_AERPX</name>
<gene>
    <name evidence="2" type="ORF">apy_05400</name>
</gene>
<comment type="caution">
    <text evidence="2">The sequence shown here is derived from an EMBL/GenBank/DDBJ whole genome shotgun (WGS) entry which is preliminary data.</text>
</comment>
<dbReference type="InterPro" id="IPR036388">
    <property type="entry name" value="WH-like_DNA-bd_sf"/>
</dbReference>
<sequence>MQGEGELEARILRILGESGGLTMEELVERLGWSGDRRPLRRAVASLVRKGLVVKVPDYSRGKVVLKAAGGSRPGRSGGRPP</sequence>
<dbReference type="GO" id="GO:0003700">
    <property type="term" value="F:DNA-binding transcription factor activity"/>
    <property type="evidence" value="ECO:0007669"/>
    <property type="project" value="InterPro"/>
</dbReference>
<organism evidence="2 3">
    <name type="scientific">Aeropyrum pernix</name>
    <dbReference type="NCBI Taxonomy" id="56636"/>
    <lineage>
        <taxon>Archaea</taxon>
        <taxon>Thermoproteota</taxon>
        <taxon>Thermoprotei</taxon>
        <taxon>Desulfurococcales</taxon>
        <taxon>Desulfurococcaceae</taxon>
        <taxon>Aeropyrum</taxon>
    </lineage>
</organism>
<dbReference type="AlphaFoldDB" id="A0A401H8P1"/>
<dbReference type="EMBL" id="BDMD01000024">
    <property type="protein sequence ID" value="GBF08815.1"/>
    <property type="molecule type" value="Genomic_DNA"/>
</dbReference>
<protein>
    <submittedName>
        <fullName evidence="2">MarR family transcriptional regulator</fullName>
    </submittedName>
</protein>
<dbReference type="SUPFAM" id="SSF46785">
    <property type="entry name" value="Winged helix' DNA-binding domain"/>
    <property type="match status" value="1"/>
</dbReference>
<dbReference type="InterPro" id="IPR036390">
    <property type="entry name" value="WH_DNA-bd_sf"/>
</dbReference>
<accession>A0A401H8P1</accession>
<dbReference type="Pfam" id="PF12802">
    <property type="entry name" value="MarR_2"/>
    <property type="match status" value="1"/>
</dbReference>
<dbReference type="Gene3D" id="1.10.10.10">
    <property type="entry name" value="Winged helix-like DNA-binding domain superfamily/Winged helix DNA-binding domain"/>
    <property type="match status" value="1"/>
</dbReference>
<evidence type="ECO:0000259" key="1">
    <source>
        <dbReference type="Pfam" id="PF12802"/>
    </source>
</evidence>
<dbReference type="InterPro" id="IPR000835">
    <property type="entry name" value="HTH_MarR-typ"/>
</dbReference>
<proteinExistence type="predicted"/>
<feature type="domain" description="HTH marR-type" evidence="1">
    <location>
        <begin position="8"/>
        <end position="57"/>
    </location>
</feature>